<sequence length="115" mass="13356">MLRANCQIHHEATSILYDEISFVFTGSTPEVEIKMVMSMANYRSSSRRNKHKNFDIRPFQYNSTIPQTTHRMTDWIRPMCLPPTTCLFFARVFLLAEQHITGSYLSGLSINIHDT</sequence>
<comment type="caution">
    <text evidence="1">The sequence shown here is derived from an EMBL/GenBank/DDBJ whole genome shotgun (WGS) entry which is preliminary data.</text>
</comment>
<keyword evidence="2" id="KW-1185">Reference proteome</keyword>
<proteinExistence type="predicted"/>
<reference evidence="1 2" key="1">
    <citation type="submission" date="2024-09" db="EMBL/GenBank/DDBJ databases">
        <title>Rethinking Asexuality: The Enigmatic Case of Functional Sexual Genes in Lepraria (Stereocaulaceae).</title>
        <authorList>
            <person name="Doellman M."/>
            <person name="Sun Y."/>
            <person name="Barcenas-Pena A."/>
            <person name="Lumbsch H.T."/>
            <person name="Grewe F."/>
        </authorList>
    </citation>
    <scope>NUCLEOTIDE SEQUENCE [LARGE SCALE GENOMIC DNA]</scope>
    <source>
        <strain evidence="1 2">Grewe 0041</strain>
    </source>
</reference>
<gene>
    <name evidence="1" type="ORF">ABVK25_003859</name>
</gene>
<protein>
    <submittedName>
        <fullName evidence="1">Uncharacterized protein</fullName>
    </submittedName>
</protein>
<evidence type="ECO:0000313" key="1">
    <source>
        <dbReference type="EMBL" id="KAL2055617.1"/>
    </source>
</evidence>
<dbReference type="EMBL" id="JBHFEH010000010">
    <property type="protein sequence ID" value="KAL2055617.1"/>
    <property type="molecule type" value="Genomic_DNA"/>
</dbReference>
<accession>A0ABR4BCN7</accession>
<dbReference type="Proteomes" id="UP001590951">
    <property type="component" value="Unassembled WGS sequence"/>
</dbReference>
<evidence type="ECO:0000313" key="2">
    <source>
        <dbReference type="Proteomes" id="UP001590951"/>
    </source>
</evidence>
<organism evidence="1 2">
    <name type="scientific">Lepraria finkii</name>
    <dbReference type="NCBI Taxonomy" id="1340010"/>
    <lineage>
        <taxon>Eukaryota</taxon>
        <taxon>Fungi</taxon>
        <taxon>Dikarya</taxon>
        <taxon>Ascomycota</taxon>
        <taxon>Pezizomycotina</taxon>
        <taxon>Lecanoromycetes</taxon>
        <taxon>OSLEUM clade</taxon>
        <taxon>Lecanoromycetidae</taxon>
        <taxon>Lecanorales</taxon>
        <taxon>Lecanorineae</taxon>
        <taxon>Stereocaulaceae</taxon>
        <taxon>Lepraria</taxon>
    </lineage>
</organism>
<name>A0ABR4BCN7_9LECA</name>